<dbReference type="EMBL" id="BGPR01204464">
    <property type="protein sequence ID" value="GBN26549.1"/>
    <property type="molecule type" value="Genomic_DNA"/>
</dbReference>
<organism evidence="1 2">
    <name type="scientific">Araneus ventricosus</name>
    <name type="common">Orbweaver spider</name>
    <name type="synonym">Epeira ventricosa</name>
    <dbReference type="NCBI Taxonomy" id="182803"/>
    <lineage>
        <taxon>Eukaryota</taxon>
        <taxon>Metazoa</taxon>
        <taxon>Ecdysozoa</taxon>
        <taxon>Arthropoda</taxon>
        <taxon>Chelicerata</taxon>
        <taxon>Arachnida</taxon>
        <taxon>Araneae</taxon>
        <taxon>Araneomorphae</taxon>
        <taxon>Entelegynae</taxon>
        <taxon>Araneoidea</taxon>
        <taxon>Araneidae</taxon>
        <taxon>Araneus</taxon>
    </lineage>
</organism>
<protein>
    <submittedName>
        <fullName evidence="1">Uncharacterized protein</fullName>
    </submittedName>
</protein>
<accession>A0A4Y2MJ03</accession>
<dbReference type="AlphaFoldDB" id="A0A4Y2MJ03"/>
<keyword evidence="2" id="KW-1185">Reference proteome</keyword>
<name>A0A4Y2MJ03_ARAVE</name>
<comment type="caution">
    <text evidence="1">The sequence shown here is derived from an EMBL/GenBank/DDBJ whole genome shotgun (WGS) entry which is preliminary data.</text>
</comment>
<evidence type="ECO:0000313" key="1">
    <source>
        <dbReference type="EMBL" id="GBN26549.1"/>
    </source>
</evidence>
<dbReference type="Proteomes" id="UP000499080">
    <property type="component" value="Unassembled WGS sequence"/>
</dbReference>
<feature type="non-terminal residue" evidence="1">
    <location>
        <position position="1"/>
    </location>
</feature>
<reference evidence="1 2" key="1">
    <citation type="journal article" date="2019" name="Sci. Rep.">
        <title>Orb-weaving spider Araneus ventricosus genome elucidates the spidroin gene catalogue.</title>
        <authorList>
            <person name="Kono N."/>
            <person name="Nakamura H."/>
            <person name="Ohtoshi R."/>
            <person name="Moran D.A.P."/>
            <person name="Shinohara A."/>
            <person name="Yoshida Y."/>
            <person name="Fujiwara M."/>
            <person name="Mori M."/>
            <person name="Tomita M."/>
            <person name="Arakawa K."/>
        </authorList>
    </citation>
    <scope>NUCLEOTIDE SEQUENCE [LARGE SCALE GENOMIC DNA]</scope>
</reference>
<evidence type="ECO:0000313" key="2">
    <source>
        <dbReference type="Proteomes" id="UP000499080"/>
    </source>
</evidence>
<sequence length="83" mass="9587">SVEKTTTGVLPQQNTNLPYIAKNRKPPQHVPPIHQRRAIWSRFRAIFSESADTLRDNLGHKHEIAALIKMELEDYRAWSKIIG</sequence>
<gene>
    <name evidence="1" type="ORF">AVEN_186738_1</name>
</gene>
<proteinExistence type="predicted"/>